<accession>A0ABU7LP53</accession>
<name>A0ABU7LP53_9PROT</name>
<feature type="compositionally biased region" description="Acidic residues" evidence="1">
    <location>
        <begin position="296"/>
        <end position="307"/>
    </location>
</feature>
<evidence type="ECO:0000256" key="2">
    <source>
        <dbReference type="SAM" id="SignalP"/>
    </source>
</evidence>
<feature type="chain" id="PRO_5047181196" evidence="2">
    <location>
        <begin position="20"/>
        <end position="655"/>
    </location>
</feature>
<proteinExistence type="predicted"/>
<gene>
    <name evidence="3" type="ORF">V0U79_03435</name>
</gene>
<feature type="compositionally biased region" description="Acidic residues" evidence="1">
    <location>
        <begin position="39"/>
        <end position="69"/>
    </location>
</feature>
<feature type="compositionally biased region" description="Acidic residues" evidence="1">
    <location>
        <begin position="80"/>
        <end position="102"/>
    </location>
</feature>
<dbReference type="RefSeq" id="WP_330198069.1">
    <property type="nucleotide sequence ID" value="NZ_JAZDRP010000002.1"/>
</dbReference>
<sequence length="655" mass="69836">MKRVLASIFALAIALPAAAQENTQAEGPSEDAIQDLLDLLDEGETCEGEDCDVDASEDDGTPDTSEDSEAVTGESPDAAAEGDVENGEEPAADEAADEDASEAAESTGAEAASEDVTETEPHAITTSAPFLTSSEYAALRDHEEVDVLRLEWRVETFTSSGLRSGEPATRILYLAPGYVREENGNAVSVYDFARNRHLTLDLAAQTMTNIAFEAEVRRRTDTYLGLSQAGRLEQIPLGPDRSFDRFWLEAAMGIRREPVELQTGYASGELTVTRGDGPTLLAASFDVEDTAASGEDNADTDDTGEDASEDEMDAILAMATPIDLSSGESVVFDPSEAAAPITLGGNNPVLSFPDSSPEAQAQAELFRRWMRHALPLHPDVLATLRGAPAIPETFSYFVISPDSPSGRREVWTLQGIEPVEDGFRLEEGLTAHAGPPTLLMQTVFPIAARAAQQAEAPGEDAFLEAIAAYREEGDLARAYLVTFQESSRNGPCPPPGQTGMRDVCREVSSLVAAGIGNSGFESVFAAVTQIGGEEGEVILETLSPYLEEDTLAGAAARTIVANELLAWAVRDPDGPPEDLNPHTLLAEALVIDPFAGANYRYLGNAILTLRNPVGAWTVFDAGRAVPGAARHPMLLEVGVQEERLQGLAPDFFLPR</sequence>
<keyword evidence="4" id="KW-1185">Reference proteome</keyword>
<feature type="region of interest" description="Disordered" evidence="1">
    <location>
        <begin position="39"/>
        <end position="129"/>
    </location>
</feature>
<dbReference type="Proteomes" id="UP001354971">
    <property type="component" value="Unassembled WGS sequence"/>
</dbReference>
<evidence type="ECO:0000313" key="3">
    <source>
        <dbReference type="EMBL" id="MEE2525406.1"/>
    </source>
</evidence>
<protein>
    <submittedName>
        <fullName evidence="3">Uncharacterized protein</fullName>
    </submittedName>
</protein>
<comment type="caution">
    <text evidence="3">The sequence shown here is derived from an EMBL/GenBank/DDBJ whole genome shotgun (WGS) entry which is preliminary data.</text>
</comment>
<evidence type="ECO:0000313" key="4">
    <source>
        <dbReference type="Proteomes" id="UP001354971"/>
    </source>
</evidence>
<evidence type="ECO:0000256" key="1">
    <source>
        <dbReference type="SAM" id="MobiDB-lite"/>
    </source>
</evidence>
<dbReference type="EMBL" id="JAZDRP010000002">
    <property type="protein sequence ID" value="MEE2525406.1"/>
    <property type="molecule type" value="Genomic_DNA"/>
</dbReference>
<organism evidence="3 4">
    <name type="scientific">Hyphobacterium lacteum</name>
    <dbReference type="NCBI Taxonomy" id="3116575"/>
    <lineage>
        <taxon>Bacteria</taxon>
        <taxon>Pseudomonadati</taxon>
        <taxon>Pseudomonadota</taxon>
        <taxon>Alphaproteobacteria</taxon>
        <taxon>Maricaulales</taxon>
        <taxon>Maricaulaceae</taxon>
        <taxon>Hyphobacterium</taxon>
    </lineage>
</organism>
<feature type="signal peptide" evidence="2">
    <location>
        <begin position="1"/>
        <end position="19"/>
    </location>
</feature>
<keyword evidence="2" id="KW-0732">Signal</keyword>
<feature type="region of interest" description="Disordered" evidence="1">
    <location>
        <begin position="288"/>
        <end position="307"/>
    </location>
</feature>
<reference evidence="3 4" key="1">
    <citation type="submission" date="2024-01" db="EMBL/GenBank/DDBJ databases">
        <title>Hyphobacterium bacterium isolated from marine sediment.</title>
        <authorList>
            <person name="Zhao S."/>
        </authorList>
    </citation>
    <scope>NUCLEOTIDE SEQUENCE [LARGE SCALE GENOMIC DNA]</scope>
    <source>
        <strain evidence="4">HN65</strain>
    </source>
</reference>